<sequence length="130" mass="14616">MANGGNGLTKGENLKHADLNTVYHWVLNAWNDISHDIIIQAFKKCSISNCLSGSEDHLIYEDDNKNSDNADEHERSLDLKTSKTKPSNISALRNCRKTDCILNKAKIIINNNVVIFNNTINTIFLSFEIP</sequence>
<gene>
    <name evidence="2" type="ORF">CPELLU_LOCUS12183</name>
</gene>
<protein>
    <submittedName>
        <fullName evidence="2">2112_t:CDS:1</fullName>
    </submittedName>
</protein>
<reference evidence="2" key="1">
    <citation type="submission" date="2021-06" db="EMBL/GenBank/DDBJ databases">
        <authorList>
            <person name="Kallberg Y."/>
            <person name="Tangrot J."/>
            <person name="Rosling A."/>
        </authorList>
    </citation>
    <scope>NUCLEOTIDE SEQUENCE</scope>
    <source>
        <strain evidence="2">FL966</strain>
    </source>
</reference>
<name>A0A9N9HVL2_9GLOM</name>
<feature type="compositionally biased region" description="Basic and acidic residues" evidence="1">
    <location>
        <begin position="62"/>
        <end position="81"/>
    </location>
</feature>
<proteinExistence type="predicted"/>
<dbReference type="OrthoDB" id="2439012at2759"/>
<accession>A0A9N9HVL2</accession>
<feature type="region of interest" description="Disordered" evidence="1">
    <location>
        <begin position="62"/>
        <end position="82"/>
    </location>
</feature>
<evidence type="ECO:0000256" key="1">
    <source>
        <dbReference type="SAM" id="MobiDB-lite"/>
    </source>
</evidence>
<organism evidence="2 3">
    <name type="scientific">Cetraspora pellucida</name>
    <dbReference type="NCBI Taxonomy" id="1433469"/>
    <lineage>
        <taxon>Eukaryota</taxon>
        <taxon>Fungi</taxon>
        <taxon>Fungi incertae sedis</taxon>
        <taxon>Mucoromycota</taxon>
        <taxon>Glomeromycotina</taxon>
        <taxon>Glomeromycetes</taxon>
        <taxon>Diversisporales</taxon>
        <taxon>Gigasporaceae</taxon>
        <taxon>Cetraspora</taxon>
    </lineage>
</organism>
<dbReference type="Proteomes" id="UP000789759">
    <property type="component" value="Unassembled WGS sequence"/>
</dbReference>
<evidence type="ECO:0000313" key="3">
    <source>
        <dbReference type="Proteomes" id="UP000789759"/>
    </source>
</evidence>
<comment type="caution">
    <text evidence="2">The sequence shown here is derived from an EMBL/GenBank/DDBJ whole genome shotgun (WGS) entry which is preliminary data.</text>
</comment>
<dbReference type="EMBL" id="CAJVQA010011527">
    <property type="protein sequence ID" value="CAG8708118.1"/>
    <property type="molecule type" value="Genomic_DNA"/>
</dbReference>
<keyword evidence="3" id="KW-1185">Reference proteome</keyword>
<evidence type="ECO:0000313" key="2">
    <source>
        <dbReference type="EMBL" id="CAG8708118.1"/>
    </source>
</evidence>
<dbReference type="AlphaFoldDB" id="A0A9N9HVL2"/>